<evidence type="ECO:0000313" key="2">
    <source>
        <dbReference type="EMBL" id="RNA30820.1"/>
    </source>
</evidence>
<keyword evidence="3" id="KW-1185">Reference proteome</keyword>
<organism evidence="2 3">
    <name type="scientific">Brachionus plicatilis</name>
    <name type="common">Marine rotifer</name>
    <name type="synonym">Brachionus muelleri</name>
    <dbReference type="NCBI Taxonomy" id="10195"/>
    <lineage>
        <taxon>Eukaryota</taxon>
        <taxon>Metazoa</taxon>
        <taxon>Spiralia</taxon>
        <taxon>Gnathifera</taxon>
        <taxon>Rotifera</taxon>
        <taxon>Eurotatoria</taxon>
        <taxon>Monogononta</taxon>
        <taxon>Pseudotrocha</taxon>
        <taxon>Ploima</taxon>
        <taxon>Brachionidae</taxon>
        <taxon>Brachionus</taxon>
    </lineage>
</organism>
<dbReference type="Proteomes" id="UP000276133">
    <property type="component" value="Unassembled WGS sequence"/>
</dbReference>
<evidence type="ECO:0000256" key="1">
    <source>
        <dbReference type="SAM" id="MobiDB-lite"/>
    </source>
</evidence>
<protein>
    <submittedName>
        <fullName evidence="2">Uncharacterized protein</fullName>
    </submittedName>
</protein>
<evidence type="ECO:0000313" key="3">
    <source>
        <dbReference type="Proteomes" id="UP000276133"/>
    </source>
</evidence>
<sequence>MSKSQEKNARTSQKQGRKKNLKIKKPKKIFIQEKFFFLLSKILDLPLTRDFYTSLSYFDLFFNFFRLFLHINK</sequence>
<gene>
    <name evidence="2" type="ORF">BpHYR1_015567</name>
</gene>
<proteinExistence type="predicted"/>
<reference evidence="2 3" key="1">
    <citation type="journal article" date="2018" name="Sci. Rep.">
        <title>Genomic signatures of local adaptation to the degree of environmental predictability in rotifers.</title>
        <authorList>
            <person name="Franch-Gras L."/>
            <person name="Hahn C."/>
            <person name="Garcia-Roger E.M."/>
            <person name="Carmona M.J."/>
            <person name="Serra M."/>
            <person name="Gomez A."/>
        </authorList>
    </citation>
    <scope>NUCLEOTIDE SEQUENCE [LARGE SCALE GENOMIC DNA]</scope>
    <source>
        <strain evidence="2">HYR1</strain>
    </source>
</reference>
<name>A0A3M7S5E8_BRAPC</name>
<dbReference type="EMBL" id="REGN01002040">
    <property type="protein sequence ID" value="RNA30820.1"/>
    <property type="molecule type" value="Genomic_DNA"/>
</dbReference>
<dbReference type="AlphaFoldDB" id="A0A3M7S5E8"/>
<feature type="region of interest" description="Disordered" evidence="1">
    <location>
        <begin position="1"/>
        <end position="21"/>
    </location>
</feature>
<comment type="caution">
    <text evidence="2">The sequence shown here is derived from an EMBL/GenBank/DDBJ whole genome shotgun (WGS) entry which is preliminary data.</text>
</comment>
<accession>A0A3M7S5E8</accession>